<keyword evidence="2" id="KW-1185">Reference proteome</keyword>
<reference evidence="1" key="1">
    <citation type="submission" date="2018-11" db="EMBL/GenBank/DDBJ databases">
        <authorList>
            <consortium name="Pathogen Informatics"/>
        </authorList>
    </citation>
    <scope>NUCLEOTIDE SEQUENCE</scope>
</reference>
<dbReference type="Proteomes" id="UP000784294">
    <property type="component" value="Unassembled WGS sequence"/>
</dbReference>
<accession>A0A3S5C2Z7</accession>
<proteinExistence type="predicted"/>
<evidence type="ECO:0000313" key="2">
    <source>
        <dbReference type="Proteomes" id="UP000784294"/>
    </source>
</evidence>
<protein>
    <submittedName>
        <fullName evidence="1">Uncharacterized protein</fullName>
    </submittedName>
</protein>
<dbReference type="EMBL" id="CAAALY010127822">
    <property type="protein sequence ID" value="VEL31900.1"/>
    <property type="molecule type" value="Genomic_DNA"/>
</dbReference>
<evidence type="ECO:0000313" key="1">
    <source>
        <dbReference type="EMBL" id="VEL31900.1"/>
    </source>
</evidence>
<sequence length="77" mass="8771">MKFSAIPPAGGPYKQQKYFRRSLLSSHCLSGRHCHRFPFRELIYALSKQEKPLATGLLFGSDSSHRESGCIHQDHAR</sequence>
<gene>
    <name evidence="1" type="ORF">PXEA_LOCUS25340</name>
</gene>
<name>A0A3S5C2Z7_9PLAT</name>
<comment type="caution">
    <text evidence="1">The sequence shown here is derived from an EMBL/GenBank/DDBJ whole genome shotgun (WGS) entry which is preliminary data.</text>
</comment>
<organism evidence="1 2">
    <name type="scientific">Protopolystoma xenopodis</name>
    <dbReference type="NCBI Taxonomy" id="117903"/>
    <lineage>
        <taxon>Eukaryota</taxon>
        <taxon>Metazoa</taxon>
        <taxon>Spiralia</taxon>
        <taxon>Lophotrochozoa</taxon>
        <taxon>Platyhelminthes</taxon>
        <taxon>Monogenea</taxon>
        <taxon>Polyopisthocotylea</taxon>
        <taxon>Polystomatidea</taxon>
        <taxon>Polystomatidae</taxon>
        <taxon>Protopolystoma</taxon>
    </lineage>
</organism>
<dbReference type="AlphaFoldDB" id="A0A3S5C2Z7"/>